<evidence type="ECO:0000313" key="3">
    <source>
        <dbReference type="Proteomes" id="UP001139646"/>
    </source>
</evidence>
<keyword evidence="3" id="KW-1185">Reference proteome</keyword>
<keyword evidence="1" id="KW-1133">Transmembrane helix</keyword>
<sequence length="105" mass="12141">MRFTIFIRFVVVMSSLFISGICVCNNIEPVTVMESFEQGIPDGLYATGGKLSLDSKRMKHKATSLRWDWVGNDRLIFDTPLGYHEPRDLKTIDKTGRDQYLFKNY</sequence>
<reference evidence="2" key="1">
    <citation type="submission" date="2022-01" db="EMBL/GenBank/DDBJ databases">
        <title>Colwellia maritima, isolated from seawater.</title>
        <authorList>
            <person name="Kristyanto S."/>
            <person name="Jung J."/>
            <person name="Jeon C.O."/>
        </authorList>
    </citation>
    <scope>NUCLEOTIDE SEQUENCE</scope>
    <source>
        <strain evidence="2">MSW7</strain>
    </source>
</reference>
<dbReference type="Gene3D" id="2.60.120.430">
    <property type="entry name" value="Galactose-binding lectin"/>
    <property type="match status" value="1"/>
</dbReference>
<dbReference type="SUPFAM" id="SSF49785">
    <property type="entry name" value="Galactose-binding domain-like"/>
    <property type="match status" value="1"/>
</dbReference>
<name>A0ABS9X591_9GAMM</name>
<feature type="transmembrane region" description="Helical" evidence="1">
    <location>
        <begin position="6"/>
        <end position="27"/>
    </location>
</feature>
<gene>
    <name evidence="2" type="ORF">L3081_20970</name>
</gene>
<dbReference type="InterPro" id="IPR008979">
    <property type="entry name" value="Galactose-bd-like_sf"/>
</dbReference>
<proteinExistence type="predicted"/>
<keyword evidence="1" id="KW-0812">Transmembrane</keyword>
<evidence type="ECO:0000256" key="1">
    <source>
        <dbReference type="SAM" id="Phobius"/>
    </source>
</evidence>
<protein>
    <submittedName>
        <fullName evidence="2">Uncharacterized protein</fullName>
    </submittedName>
</protein>
<organism evidence="2 3">
    <name type="scientific">Colwellia maritima</name>
    <dbReference type="NCBI Taxonomy" id="2912588"/>
    <lineage>
        <taxon>Bacteria</taxon>
        <taxon>Pseudomonadati</taxon>
        <taxon>Pseudomonadota</taxon>
        <taxon>Gammaproteobacteria</taxon>
        <taxon>Alteromonadales</taxon>
        <taxon>Colwelliaceae</taxon>
        <taxon>Colwellia</taxon>
    </lineage>
</organism>
<dbReference type="EMBL" id="JAKKSL010000005">
    <property type="protein sequence ID" value="MCI2285403.1"/>
    <property type="molecule type" value="Genomic_DNA"/>
</dbReference>
<accession>A0ABS9X591</accession>
<dbReference type="RefSeq" id="WP_242288286.1">
    <property type="nucleotide sequence ID" value="NZ_JAKKSL010000005.1"/>
</dbReference>
<comment type="caution">
    <text evidence="2">The sequence shown here is derived from an EMBL/GenBank/DDBJ whole genome shotgun (WGS) entry which is preliminary data.</text>
</comment>
<dbReference type="Proteomes" id="UP001139646">
    <property type="component" value="Unassembled WGS sequence"/>
</dbReference>
<keyword evidence="1" id="KW-0472">Membrane</keyword>
<evidence type="ECO:0000313" key="2">
    <source>
        <dbReference type="EMBL" id="MCI2285403.1"/>
    </source>
</evidence>